<feature type="compositionally biased region" description="Basic residues" evidence="1">
    <location>
        <begin position="85"/>
        <end position="96"/>
    </location>
</feature>
<evidence type="ECO:0000256" key="1">
    <source>
        <dbReference type="SAM" id="MobiDB-lite"/>
    </source>
</evidence>
<reference evidence="2" key="1">
    <citation type="submission" date="2020-08" db="EMBL/GenBank/DDBJ databases">
        <title>Multicomponent nature underlies the extraordinary mechanical properties of spider dragline silk.</title>
        <authorList>
            <person name="Kono N."/>
            <person name="Nakamura H."/>
            <person name="Mori M."/>
            <person name="Yoshida Y."/>
            <person name="Ohtoshi R."/>
            <person name="Malay A.D."/>
            <person name="Moran D.A.P."/>
            <person name="Tomita M."/>
            <person name="Numata K."/>
            <person name="Arakawa K."/>
        </authorList>
    </citation>
    <scope>NUCLEOTIDE SEQUENCE</scope>
</reference>
<accession>A0A8X6MZB7</accession>
<feature type="compositionally biased region" description="Polar residues" evidence="1">
    <location>
        <begin position="72"/>
        <end position="81"/>
    </location>
</feature>
<dbReference type="Proteomes" id="UP000887013">
    <property type="component" value="Unassembled WGS sequence"/>
</dbReference>
<proteinExistence type="predicted"/>
<evidence type="ECO:0000313" key="2">
    <source>
        <dbReference type="EMBL" id="GFS85583.1"/>
    </source>
</evidence>
<keyword evidence="3" id="KW-1185">Reference proteome</keyword>
<dbReference type="AlphaFoldDB" id="A0A8X6MZB7"/>
<evidence type="ECO:0000313" key="3">
    <source>
        <dbReference type="Proteomes" id="UP000887013"/>
    </source>
</evidence>
<dbReference type="EMBL" id="BMAW01098587">
    <property type="protein sequence ID" value="GFS85583.1"/>
    <property type="molecule type" value="Genomic_DNA"/>
</dbReference>
<gene>
    <name evidence="2" type="ORF">NPIL_382501</name>
</gene>
<feature type="region of interest" description="Disordered" evidence="1">
    <location>
        <begin position="61"/>
        <end position="96"/>
    </location>
</feature>
<comment type="caution">
    <text evidence="2">The sequence shown here is derived from an EMBL/GenBank/DDBJ whole genome shotgun (WGS) entry which is preliminary data.</text>
</comment>
<protein>
    <submittedName>
        <fullName evidence="2">Uncharacterized protein</fullName>
    </submittedName>
</protein>
<name>A0A8X6MZB7_NEPPI</name>
<sequence>MQLRGSGYLGQRLNLCISKKQTKPATYDSIPTCLILHKIHLPNRSIESKWNYKRRKSMCKQQVQRSKKASGFCSSGKSSGTARCVKGRQVRVSKRQ</sequence>
<organism evidence="2 3">
    <name type="scientific">Nephila pilipes</name>
    <name type="common">Giant wood spider</name>
    <name type="synonym">Nephila maculata</name>
    <dbReference type="NCBI Taxonomy" id="299642"/>
    <lineage>
        <taxon>Eukaryota</taxon>
        <taxon>Metazoa</taxon>
        <taxon>Ecdysozoa</taxon>
        <taxon>Arthropoda</taxon>
        <taxon>Chelicerata</taxon>
        <taxon>Arachnida</taxon>
        <taxon>Araneae</taxon>
        <taxon>Araneomorphae</taxon>
        <taxon>Entelegynae</taxon>
        <taxon>Araneoidea</taxon>
        <taxon>Nephilidae</taxon>
        <taxon>Nephila</taxon>
    </lineage>
</organism>